<reference evidence="1 2" key="1">
    <citation type="submission" date="2012-06" db="EMBL/GenBank/DDBJ databases">
        <title>The complete chromosome of genome of Turneriella parva DSM 21527.</title>
        <authorList>
            <consortium name="US DOE Joint Genome Institute (JGI-PGF)"/>
            <person name="Lucas S."/>
            <person name="Han J."/>
            <person name="Lapidus A."/>
            <person name="Bruce D."/>
            <person name="Goodwin L."/>
            <person name="Pitluck S."/>
            <person name="Peters L."/>
            <person name="Kyrpides N."/>
            <person name="Mavromatis K."/>
            <person name="Ivanova N."/>
            <person name="Mikhailova N."/>
            <person name="Chertkov O."/>
            <person name="Detter J.C."/>
            <person name="Tapia R."/>
            <person name="Han C."/>
            <person name="Land M."/>
            <person name="Hauser L."/>
            <person name="Markowitz V."/>
            <person name="Cheng J.-F."/>
            <person name="Hugenholtz P."/>
            <person name="Woyke T."/>
            <person name="Wu D."/>
            <person name="Gronow S."/>
            <person name="Wellnitz S."/>
            <person name="Brambilla E."/>
            <person name="Klenk H.-P."/>
            <person name="Eisen J.A."/>
        </authorList>
    </citation>
    <scope>NUCLEOTIDE SEQUENCE [LARGE SCALE GENOMIC DNA]</scope>
    <source>
        <strain evidence="2">ATCC BAA-1111 / DSM 21527 / NCTC 11395 / H</strain>
    </source>
</reference>
<dbReference type="STRING" id="869212.Turpa_0451"/>
<evidence type="ECO:0000313" key="2">
    <source>
        <dbReference type="Proteomes" id="UP000006048"/>
    </source>
</evidence>
<protein>
    <submittedName>
        <fullName evidence="1">Uncharacterized protein</fullName>
    </submittedName>
</protein>
<dbReference type="KEGG" id="tpx:Turpa_0451"/>
<evidence type="ECO:0000313" key="1">
    <source>
        <dbReference type="EMBL" id="AFM11107.1"/>
    </source>
</evidence>
<dbReference type="AlphaFoldDB" id="I4B1F0"/>
<dbReference type="EMBL" id="CP002959">
    <property type="protein sequence ID" value="AFM11107.1"/>
    <property type="molecule type" value="Genomic_DNA"/>
</dbReference>
<accession>I4B1F0</accession>
<dbReference type="Proteomes" id="UP000006048">
    <property type="component" value="Chromosome"/>
</dbReference>
<gene>
    <name evidence="1" type="ordered locus">Turpa_0451</name>
</gene>
<name>I4B1F0_TURPD</name>
<organism evidence="1 2">
    <name type="scientific">Turneriella parva (strain ATCC BAA-1111 / DSM 21527 / NCTC 11395 / H)</name>
    <name type="common">Leptospira parva</name>
    <dbReference type="NCBI Taxonomy" id="869212"/>
    <lineage>
        <taxon>Bacteria</taxon>
        <taxon>Pseudomonadati</taxon>
        <taxon>Spirochaetota</taxon>
        <taxon>Spirochaetia</taxon>
        <taxon>Leptospirales</taxon>
        <taxon>Leptospiraceae</taxon>
        <taxon>Turneriella</taxon>
    </lineage>
</organism>
<dbReference type="HOGENOM" id="CLU_1414635_0_0_12"/>
<proteinExistence type="predicted"/>
<sequence>MYAGSHADAILGSAMPGTSLYAGTRPPTTGERWRPLKGDIDVLLLRNQPNHVIEGIGAAGMLLGETEVELRAKYGEPAYRDLASPETLVYTQETFNGSFVLRNGRITEIRLEVEKHKSPSLNFFTPHGLHETDLKGKTAAEAYAYLSRFYKTRRLRQVGETVDVYGRGIRFIFRGRAIIRVEVYAAAEYGKD</sequence>
<keyword evidence="2" id="KW-1185">Reference proteome</keyword>